<evidence type="ECO:0000313" key="2">
    <source>
        <dbReference type="EMBL" id="PKC60708.1"/>
    </source>
</evidence>
<dbReference type="EMBL" id="LLXJ01000874">
    <property type="protein sequence ID" value="PKC05473.1"/>
    <property type="molecule type" value="Genomic_DNA"/>
</dbReference>
<proteinExistence type="predicted"/>
<protein>
    <recommendedName>
        <fullName evidence="5">RNase H type-1 domain-containing protein</fullName>
    </recommendedName>
</protein>
<dbReference type="VEuPathDB" id="FungiDB:FUN_008899"/>
<dbReference type="Proteomes" id="UP000232688">
    <property type="component" value="Unassembled WGS sequence"/>
</dbReference>
<dbReference type="Gene3D" id="3.30.420.10">
    <property type="entry name" value="Ribonuclease H-like superfamily/Ribonuclease H"/>
    <property type="match status" value="1"/>
</dbReference>
<reference evidence="1 4" key="1">
    <citation type="submission" date="2016-04" db="EMBL/GenBank/DDBJ databases">
        <title>Genome analyses suggest a sexual origin of heterokaryosis in a supposedly ancient asexual fungus.</title>
        <authorList>
            <person name="Ropars J."/>
            <person name="Sedzielewska K."/>
            <person name="Noel J."/>
            <person name="Charron P."/>
            <person name="Farinelli L."/>
            <person name="Marton T."/>
            <person name="Kruger M."/>
            <person name="Pelin A."/>
            <person name="Brachmann A."/>
            <person name="Corradi N."/>
        </authorList>
    </citation>
    <scope>NUCLEOTIDE SEQUENCE [LARGE SCALE GENOMIC DNA]</scope>
    <source>
        <strain evidence="1 4">A5</strain>
    </source>
</reference>
<dbReference type="EMBL" id="LLXH01001104">
    <property type="protein sequence ID" value="PKC60708.1"/>
    <property type="molecule type" value="Genomic_DNA"/>
</dbReference>
<evidence type="ECO:0000313" key="3">
    <source>
        <dbReference type="Proteomes" id="UP000232688"/>
    </source>
</evidence>
<dbReference type="Proteomes" id="UP000232722">
    <property type="component" value="Unassembled WGS sequence"/>
</dbReference>
<dbReference type="OrthoDB" id="2408008at2759"/>
<organism evidence="2 3">
    <name type="scientific">Rhizophagus irregularis</name>
    <dbReference type="NCBI Taxonomy" id="588596"/>
    <lineage>
        <taxon>Eukaryota</taxon>
        <taxon>Fungi</taxon>
        <taxon>Fungi incertae sedis</taxon>
        <taxon>Mucoromycota</taxon>
        <taxon>Glomeromycotina</taxon>
        <taxon>Glomeromycetes</taxon>
        <taxon>Glomerales</taxon>
        <taxon>Glomeraceae</taxon>
        <taxon>Rhizophagus</taxon>
    </lineage>
</organism>
<dbReference type="InterPro" id="IPR012337">
    <property type="entry name" value="RNaseH-like_sf"/>
</dbReference>
<reference evidence="2 3" key="4">
    <citation type="submission" date="2017-10" db="EMBL/GenBank/DDBJ databases">
        <title>Genome analyses suggest a sexual origin of heterokaryosis in a supposedly ancient asexual fungus.</title>
        <authorList>
            <person name="Corradi N."/>
            <person name="Sedzielewska K."/>
            <person name="Noel J."/>
            <person name="Charron P."/>
            <person name="Farinelli L."/>
            <person name="Marton T."/>
            <person name="Kruger M."/>
            <person name="Pelin A."/>
            <person name="Brachmann A."/>
            <person name="Corradi N."/>
        </authorList>
    </citation>
    <scope>NUCLEOTIDE SEQUENCE [LARGE SCALE GENOMIC DNA]</scope>
    <source>
        <strain evidence="2 3">A1</strain>
    </source>
</reference>
<comment type="caution">
    <text evidence="2">The sequence shown here is derived from an EMBL/GenBank/DDBJ whole genome shotgun (WGS) entry which is preliminary data.</text>
</comment>
<dbReference type="VEuPathDB" id="FungiDB:RhiirA1_539653"/>
<gene>
    <name evidence="2" type="ORF">RhiirA1_539653</name>
    <name evidence="1" type="ORF">RhiirA5_502081</name>
</gene>
<dbReference type="GO" id="GO:0003676">
    <property type="term" value="F:nucleic acid binding"/>
    <property type="evidence" value="ECO:0007669"/>
    <property type="project" value="InterPro"/>
</dbReference>
<evidence type="ECO:0000313" key="1">
    <source>
        <dbReference type="EMBL" id="PKC05473.1"/>
    </source>
</evidence>
<sequence>MNEKNEVIQEYSSSITEWPSSTCAELGAILSAILVLQIGQRANIFIDSQATIDSINHIRLKLINGKDKIQIWCKSNNYSIISNIINLIDNKHLEDLKFDLYWDGKRVDKYIRKFIDNSCKSAIEASWSLNRTHRTVFQDSTHIIEEKVTWALFKKNIGFNCITTSVNNNFIKHLKLINNILPTLEIMKERIYDLYRNVKCRLCLVENEDEDHVIYCQQLRDKWLIVANNTTYKYEQMLKDFLSKKYLQLNQEDTQQLYL</sequence>
<reference evidence="2 3" key="3">
    <citation type="submission" date="2017-10" db="EMBL/GenBank/DDBJ databases">
        <title>Extensive intraspecific genome diversity in a model arbuscular mycorrhizal fungus.</title>
        <authorList>
            <person name="Chen E.C.H."/>
            <person name="Morin E."/>
            <person name="Baudet D."/>
            <person name="Noel J."/>
            <person name="Ndikumana S."/>
            <person name="Charron P."/>
            <person name="St-Onge C."/>
            <person name="Giorgi J."/>
            <person name="Grigoriev I.V."/>
            <person name="Roux C."/>
            <person name="Martin F.M."/>
            <person name="Corradi N."/>
        </authorList>
    </citation>
    <scope>NUCLEOTIDE SEQUENCE [LARGE SCALE GENOMIC DNA]</scope>
    <source>
        <strain evidence="2 3">A1</strain>
    </source>
</reference>
<evidence type="ECO:0008006" key="5">
    <source>
        <dbReference type="Google" id="ProtNLM"/>
    </source>
</evidence>
<evidence type="ECO:0000313" key="4">
    <source>
        <dbReference type="Proteomes" id="UP000232722"/>
    </source>
</evidence>
<reference evidence="1 4" key="2">
    <citation type="submission" date="2017-09" db="EMBL/GenBank/DDBJ databases">
        <title>Extensive intraspecific genome diversity in a model arbuscular mycorrhizal fungus.</title>
        <authorList>
            <person name="Chen E.C."/>
            <person name="Morin E."/>
            <person name="Beaudet D."/>
            <person name="Noel J."/>
            <person name="Ndikumana S."/>
            <person name="Charron P."/>
            <person name="St-Onge C."/>
            <person name="Giorgi J."/>
            <person name="Grigoriev I.V."/>
            <person name="Roux C."/>
            <person name="Martin F.M."/>
            <person name="Corradi N."/>
        </authorList>
    </citation>
    <scope>NUCLEOTIDE SEQUENCE [LARGE SCALE GENOMIC DNA]</scope>
    <source>
        <strain evidence="1 4">A5</strain>
    </source>
</reference>
<dbReference type="AlphaFoldDB" id="A0A2I1EJ44"/>
<accession>A0A2I1EJ44</accession>
<dbReference type="InterPro" id="IPR036397">
    <property type="entry name" value="RNaseH_sf"/>
</dbReference>
<dbReference type="SUPFAM" id="SSF53098">
    <property type="entry name" value="Ribonuclease H-like"/>
    <property type="match status" value="1"/>
</dbReference>
<name>A0A2I1EJ44_9GLOM</name>